<keyword evidence="2" id="KW-1185">Reference proteome</keyword>
<proteinExistence type="predicted"/>
<dbReference type="EMBL" id="CP106878">
    <property type="protein sequence ID" value="WAA08824.1"/>
    <property type="molecule type" value="Genomic_DNA"/>
</dbReference>
<reference evidence="1" key="1">
    <citation type="submission" date="2022-09" db="EMBL/GenBank/DDBJ databases">
        <title>Complete Genomes of Fervidibacillus albus and Fervidibacillus halotolerans isolated from tidal flat sediments.</title>
        <authorList>
            <person name="Kwon K.K."/>
            <person name="Yang S.-H."/>
            <person name="Park M.J."/>
            <person name="Oh H.-M."/>
        </authorList>
    </citation>
    <scope>NUCLEOTIDE SEQUENCE</scope>
    <source>
        <strain evidence="1">MEBiC13591</strain>
    </source>
</reference>
<sequence>MNTQPINLNWMKISKDIRERLLNNVWCSNCRDGVRVVEYSIEDDKLGLIIKGKCETCGGKVVRVVEKQ</sequence>
<evidence type="ECO:0000313" key="1">
    <source>
        <dbReference type="EMBL" id="WAA08824.1"/>
    </source>
</evidence>
<dbReference type="Proteomes" id="UP001164718">
    <property type="component" value="Chromosome"/>
</dbReference>
<dbReference type="KEGG" id="faf:OE104_09395"/>
<gene>
    <name evidence="1" type="ORF">OE104_09395</name>
</gene>
<evidence type="ECO:0000313" key="2">
    <source>
        <dbReference type="Proteomes" id="UP001164718"/>
    </source>
</evidence>
<dbReference type="RefSeq" id="WP_275416606.1">
    <property type="nucleotide sequence ID" value="NZ_CP106878.1"/>
</dbReference>
<name>A0A9E8LSK7_9BACI</name>
<organism evidence="1 2">
    <name type="scientific">Fervidibacillus albus</name>
    <dbReference type="NCBI Taxonomy" id="2980026"/>
    <lineage>
        <taxon>Bacteria</taxon>
        <taxon>Bacillati</taxon>
        <taxon>Bacillota</taxon>
        <taxon>Bacilli</taxon>
        <taxon>Bacillales</taxon>
        <taxon>Bacillaceae</taxon>
        <taxon>Fervidibacillus</taxon>
    </lineage>
</organism>
<protein>
    <submittedName>
        <fullName evidence="1">Uncharacterized protein</fullName>
    </submittedName>
</protein>
<dbReference type="AlphaFoldDB" id="A0A9E8LSK7"/>
<accession>A0A9E8LSK7</accession>